<protein>
    <submittedName>
        <fullName evidence="1">Uncharacterized protein</fullName>
    </submittedName>
</protein>
<name>A0ACB8HCR2_PSICU</name>
<keyword evidence="2" id="KW-1185">Reference proteome</keyword>
<proteinExistence type="predicted"/>
<reference evidence="1" key="1">
    <citation type="submission" date="2021-10" db="EMBL/GenBank/DDBJ databases">
        <title>Psilocybe cubensis genome.</title>
        <authorList>
            <person name="Mckernan K.J."/>
            <person name="Crawford S."/>
            <person name="Trippe A."/>
            <person name="Kane L.T."/>
            <person name="Mclaughlin S."/>
        </authorList>
    </citation>
    <scope>NUCLEOTIDE SEQUENCE</scope>
    <source>
        <strain evidence="1">MGC-MH-2018</strain>
    </source>
</reference>
<dbReference type="EMBL" id="JAFIQS020000002">
    <property type="protein sequence ID" value="KAH9485474.1"/>
    <property type="molecule type" value="Genomic_DNA"/>
</dbReference>
<gene>
    <name evidence="1" type="ORF">JR316_0002382</name>
</gene>
<comment type="caution">
    <text evidence="1">The sequence shown here is derived from an EMBL/GenBank/DDBJ whole genome shotgun (WGS) entry which is preliminary data.</text>
</comment>
<sequence>MPANQSPMSDTTEVQSGISATIFELQEAFTALSSCTTEFANFHPKSDSTQREIEACSRRILEHDREMKGLLDKTKSELVDDIKRAAEASVRAKIVNLVRQEVMRQVKEQVDEQIKEHLPESLQQQADEGKRQVEEMKISLRNS</sequence>
<evidence type="ECO:0000313" key="1">
    <source>
        <dbReference type="EMBL" id="KAH9485474.1"/>
    </source>
</evidence>
<organism evidence="1 2">
    <name type="scientific">Psilocybe cubensis</name>
    <name type="common">Psychedelic mushroom</name>
    <name type="synonym">Stropharia cubensis</name>
    <dbReference type="NCBI Taxonomy" id="181762"/>
    <lineage>
        <taxon>Eukaryota</taxon>
        <taxon>Fungi</taxon>
        <taxon>Dikarya</taxon>
        <taxon>Basidiomycota</taxon>
        <taxon>Agaricomycotina</taxon>
        <taxon>Agaricomycetes</taxon>
        <taxon>Agaricomycetidae</taxon>
        <taxon>Agaricales</taxon>
        <taxon>Agaricineae</taxon>
        <taxon>Strophariaceae</taxon>
        <taxon>Psilocybe</taxon>
    </lineage>
</organism>
<dbReference type="Proteomes" id="UP000664032">
    <property type="component" value="Unassembled WGS sequence"/>
</dbReference>
<accession>A0ACB8HCR2</accession>
<evidence type="ECO:0000313" key="2">
    <source>
        <dbReference type="Proteomes" id="UP000664032"/>
    </source>
</evidence>